<dbReference type="GO" id="GO:0030313">
    <property type="term" value="C:cell envelope"/>
    <property type="evidence" value="ECO:0007669"/>
    <property type="project" value="UniProtKB-SubCell"/>
</dbReference>
<gene>
    <name evidence="4" type="ORF">BFLFYP10_04825</name>
</gene>
<name>A0A6N2XLL3_9BACE</name>
<evidence type="ECO:0000256" key="2">
    <source>
        <dbReference type="ARBA" id="ARBA00022737"/>
    </source>
</evidence>
<dbReference type="Pfam" id="PF23598">
    <property type="entry name" value="LRR_14"/>
    <property type="match status" value="1"/>
</dbReference>
<dbReference type="EMBL" id="CACRSZ010000099">
    <property type="protein sequence ID" value="VYT54707.1"/>
    <property type="molecule type" value="Genomic_DNA"/>
</dbReference>
<sequence length="266" mass="30380">MKMKLFYFLCMFPEIVCMLCGCSQEEKPMKVTPNISLNKTDSMIMLDVYDKTGGGVYWGESWDRRDYHTWTDVKTEEIDGEYRIVNIQISPFAIGSLPATIGELAELRILYLNGNIVGGLPSAIANLTKLEVLSVTATALGGEIPKEIGELEKLKRLYLINNGMTGEVPVELGQLPSLLLIDLSHNHFYGTVPLTLLENKNREVTLNYNDFTVLPWDIWLDDKFIIPSIQYNRLLGKVPENVRNIEKWKHNKWLVDMQQEGYGYIE</sequence>
<dbReference type="InterPro" id="IPR032675">
    <property type="entry name" value="LRR_dom_sf"/>
</dbReference>
<comment type="subcellular location">
    <subcellularLocation>
        <location evidence="1">Cell envelope</location>
    </subcellularLocation>
</comment>
<dbReference type="AlphaFoldDB" id="A0A6N2XLL3"/>
<proteinExistence type="predicted"/>
<reference evidence="4" key="1">
    <citation type="submission" date="2019-11" db="EMBL/GenBank/DDBJ databases">
        <authorList>
            <person name="Feng L."/>
        </authorList>
    </citation>
    <scope>NUCLEOTIDE SEQUENCE</scope>
    <source>
        <strain evidence="4">BfaecisLFYP10</strain>
    </source>
</reference>
<dbReference type="PANTHER" id="PTHR48059:SF30">
    <property type="entry name" value="OS06G0587000 PROTEIN"/>
    <property type="match status" value="1"/>
</dbReference>
<evidence type="ECO:0000259" key="3">
    <source>
        <dbReference type="Pfam" id="PF23598"/>
    </source>
</evidence>
<dbReference type="Gene3D" id="3.80.10.10">
    <property type="entry name" value="Ribonuclease Inhibitor"/>
    <property type="match status" value="1"/>
</dbReference>
<accession>A0A6N2XLL3</accession>
<dbReference type="FunFam" id="3.80.10.10:FF:000383">
    <property type="entry name" value="Leucine-rich repeat receptor protein kinase EMS1"/>
    <property type="match status" value="1"/>
</dbReference>
<dbReference type="SUPFAM" id="SSF52058">
    <property type="entry name" value="L domain-like"/>
    <property type="match status" value="1"/>
</dbReference>
<keyword evidence="2" id="KW-0677">Repeat</keyword>
<feature type="domain" description="Disease resistance R13L4/SHOC-2-like LRR" evidence="3">
    <location>
        <begin position="94"/>
        <end position="180"/>
    </location>
</feature>
<organism evidence="4">
    <name type="scientific">Bacteroides faecis</name>
    <dbReference type="NCBI Taxonomy" id="674529"/>
    <lineage>
        <taxon>Bacteria</taxon>
        <taxon>Pseudomonadati</taxon>
        <taxon>Bacteroidota</taxon>
        <taxon>Bacteroidia</taxon>
        <taxon>Bacteroidales</taxon>
        <taxon>Bacteroidaceae</taxon>
        <taxon>Bacteroides</taxon>
    </lineage>
</organism>
<dbReference type="PANTHER" id="PTHR48059">
    <property type="entry name" value="POLYGALACTURONASE INHIBITOR 1"/>
    <property type="match status" value="1"/>
</dbReference>
<dbReference type="InterPro" id="IPR055414">
    <property type="entry name" value="LRR_R13L4/SHOC2-like"/>
</dbReference>
<dbReference type="RefSeq" id="WP_259001820.1">
    <property type="nucleotide sequence ID" value="NZ_CACRSZ010000099.1"/>
</dbReference>
<evidence type="ECO:0000313" key="4">
    <source>
        <dbReference type="EMBL" id="VYT54707.1"/>
    </source>
</evidence>
<dbReference type="InterPro" id="IPR051848">
    <property type="entry name" value="PGIP"/>
</dbReference>
<evidence type="ECO:0000256" key="1">
    <source>
        <dbReference type="ARBA" id="ARBA00004196"/>
    </source>
</evidence>
<protein>
    <submittedName>
        <fullName evidence="4">Leucine Rich repeats (2 copies)</fullName>
    </submittedName>
</protein>